<sequence length="156" mass="17868">MRGLGGQQLCFGAVYERTAARDRGILVSFCMLVELWSVGQFCILLRLRMVACSTVTVAKCQAALKSLQEFEFFKPTCLCREPSVDPECNSFRDYLFDHKCISVTKTKEEDQNAIEALPTCTQAHTNCQRSKHCVKLYEDFKTNCKTRDGRCRMENR</sequence>
<name>A0ACC2N2X9_9HYME</name>
<evidence type="ECO:0000313" key="1">
    <source>
        <dbReference type="EMBL" id="KAJ8665221.1"/>
    </source>
</evidence>
<dbReference type="EMBL" id="CM056744">
    <property type="protein sequence ID" value="KAJ8665221.1"/>
    <property type="molecule type" value="Genomic_DNA"/>
</dbReference>
<keyword evidence="2" id="KW-1185">Reference proteome</keyword>
<dbReference type="Proteomes" id="UP001239111">
    <property type="component" value="Chromosome 4"/>
</dbReference>
<evidence type="ECO:0000313" key="2">
    <source>
        <dbReference type="Proteomes" id="UP001239111"/>
    </source>
</evidence>
<protein>
    <submittedName>
        <fullName evidence="1">Uncharacterized protein</fullName>
    </submittedName>
</protein>
<proteinExistence type="predicted"/>
<gene>
    <name evidence="1" type="ORF">QAD02_006883</name>
</gene>
<accession>A0ACC2N2X9</accession>
<comment type="caution">
    <text evidence="1">The sequence shown here is derived from an EMBL/GenBank/DDBJ whole genome shotgun (WGS) entry which is preliminary data.</text>
</comment>
<organism evidence="1 2">
    <name type="scientific">Eretmocerus hayati</name>
    <dbReference type="NCBI Taxonomy" id="131215"/>
    <lineage>
        <taxon>Eukaryota</taxon>
        <taxon>Metazoa</taxon>
        <taxon>Ecdysozoa</taxon>
        <taxon>Arthropoda</taxon>
        <taxon>Hexapoda</taxon>
        <taxon>Insecta</taxon>
        <taxon>Pterygota</taxon>
        <taxon>Neoptera</taxon>
        <taxon>Endopterygota</taxon>
        <taxon>Hymenoptera</taxon>
        <taxon>Apocrita</taxon>
        <taxon>Proctotrupomorpha</taxon>
        <taxon>Chalcidoidea</taxon>
        <taxon>Aphelinidae</taxon>
        <taxon>Aphelininae</taxon>
        <taxon>Eretmocerus</taxon>
    </lineage>
</organism>
<reference evidence="1" key="1">
    <citation type="submission" date="2023-04" db="EMBL/GenBank/DDBJ databases">
        <title>A chromosome-level genome assembly of the parasitoid wasp Eretmocerus hayati.</title>
        <authorList>
            <person name="Zhong Y."/>
            <person name="Liu S."/>
            <person name="Liu Y."/>
        </authorList>
    </citation>
    <scope>NUCLEOTIDE SEQUENCE</scope>
    <source>
        <strain evidence="1">ZJU_SS_LIU_2023</strain>
    </source>
</reference>